<evidence type="ECO:0000256" key="1">
    <source>
        <dbReference type="SAM" id="MobiDB-lite"/>
    </source>
</evidence>
<feature type="compositionally biased region" description="Basic and acidic residues" evidence="1">
    <location>
        <begin position="34"/>
        <end position="49"/>
    </location>
</feature>
<feature type="compositionally biased region" description="Acidic residues" evidence="1">
    <location>
        <begin position="64"/>
        <end position="73"/>
    </location>
</feature>
<protein>
    <submittedName>
        <fullName evidence="2">Uncharacterized protein</fullName>
    </submittedName>
</protein>
<gene>
    <name evidence="2" type="ORF">V565_291820</name>
</gene>
<sequence length="143" mass="16297">GRKAKVGSKFKVEEENEEEDGKPVPAKKGNKVGPESKAKQKSEELEEKPKRGRKVAPKSKVKEEETEEEEDAEEERKPISTKKGRKVGPKYKIQSEPDESTSKRSWRPKFQSNSEEKEEDNVPPAKRSKVEEGPKQRGRLAKK</sequence>
<proteinExistence type="predicted"/>
<dbReference type="Proteomes" id="UP000027456">
    <property type="component" value="Unassembled WGS sequence"/>
</dbReference>
<dbReference type="EMBL" id="AZST01001989">
    <property type="protein sequence ID" value="KEP45288.1"/>
    <property type="molecule type" value="Genomic_DNA"/>
</dbReference>
<dbReference type="HOGENOM" id="CLU_1810866_0_0_1"/>
<dbReference type="OrthoDB" id="3319625at2759"/>
<feature type="compositionally biased region" description="Basic residues" evidence="1">
    <location>
        <begin position="50"/>
        <end position="59"/>
    </location>
</feature>
<dbReference type="AlphaFoldDB" id="A0A074RKR8"/>
<feature type="non-terminal residue" evidence="2">
    <location>
        <position position="1"/>
    </location>
</feature>
<feature type="region of interest" description="Disordered" evidence="1">
    <location>
        <begin position="1"/>
        <end position="143"/>
    </location>
</feature>
<comment type="caution">
    <text evidence="2">The sequence shown here is derived from an EMBL/GenBank/DDBJ whole genome shotgun (WGS) entry which is preliminary data.</text>
</comment>
<organism evidence="2 3">
    <name type="scientific">Rhizoctonia solani 123E</name>
    <dbReference type="NCBI Taxonomy" id="1423351"/>
    <lineage>
        <taxon>Eukaryota</taxon>
        <taxon>Fungi</taxon>
        <taxon>Dikarya</taxon>
        <taxon>Basidiomycota</taxon>
        <taxon>Agaricomycotina</taxon>
        <taxon>Agaricomycetes</taxon>
        <taxon>Cantharellales</taxon>
        <taxon>Ceratobasidiaceae</taxon>
        <taxon>Rhizoctonia</taxon>
    </lineage>
</organism>
<accession>A0A074RKR8</accession>
<evidence type="ECO:0000313" key="2">
    <source>
        <dbReference type="EMBL" id="KEP45288.1"/>
    </source>
</evidence>
<reference evidence="2 3" key="1">
    <citation type="submission" date="2013-12" db="EMBL/GenBank/DDBJ databases">
        <authorList>
            <person name="Cubeta M."/>
            <person name="Pakala S."/>
            <person name="Fedorova N."/>
            <person name="Thomas E."/>
            <person name="Dean R."/>
            <person name="Jabaji S."/>
            <person name="Neate S."/>
            <person name="Toda T."/>
            <person name="Tavantzis S."/>
            <person name="Vilgalys R."/>
            <person name="Bharathan N."/>
            <person name="Pakala S."/>
            <person name="Losada L.S."/>
            <person name="Zafar N."/>
            <person name="Nierman W."/>
        </authorList>
    </citation>
    <scope>NUCLEOTIDE SEQUENCE [LARGE SCALE GENOMIC DNA]</scope>
    <source>
        <strain evidence="2 3">123E</strain>
    </source>
</reference>
<keyword evidence="3" id="KW-1185">Reference proteome</keyword>
<feature type="compositionally biased region" description="Basic residues" evidence="1">
    <location>
        <begin position="79"/>
        <end position="89"/>
    </location>
</feature>
<name>A0A074RKR8_9AGAM</name>
<evidence type="ECO:0000313" key="3">
    <source>
        <dbReference type="Proteomes" id="UP000027456"/>
    </source>
</evidence>